<dbReference type="Proteomes" id="UP001597262">
    <property type="component" value="Unassembled WGS sequence"/>
</dbReference>
<feature type="transmembrane region" description="Helical" evidence="1">
    <location>
        <begin position="127"/>
        <end position="144"/>
    </location>
</feature>
<protein>
    <submittedName>
        <fullName evidence="2">Uncharacterized protein</fullName>
    </submittedName>
</protein>
<evidence type="ECO:0000256" key="1">
    <source>
        <dbReference type="SAM" id="Phobius"/>
    </source>
</evidence>
<reference evidence="3" key="1">
    <citation type="journal article" date="2019" name="Int. J. Syst. Evol. Microbiol.">
        <title>The Global Catalogue of Microorganisms (GCM) 10K type strain sequencing project: providing services to taxonomists for standard genome sequencing and annotation.</title>
        <authorList>
            <consortium name="The Broad Institute Genomics Platform"/>
            <consortium name="The Broad Institute Genome Sequencing Center for Infectious Disease"/>
            <person name="Wu L."/>
            <person name="Ma J."/>
        </authorList>
    </citation>
    <scope>NUCLEOTIDE SEQUENCE [LARGE SCALE GENOMIC DNA]</scope>
    <source>
        <strain evidence="3">CCUG 59189</strain>
    </source>
</reference>
<proteinExistence type="predicted"/>
<name>A0ABW3S1U1_9BACL</name>
<keyword evidence="1" id="KW-1133">Transmembrane helix</keyword>
<evidence type="ECO:0000313" key="3">
    <source>
        <dbReference type="Proteomes" id="UP001597262"/>
    </source>
</evidence>
<evidence type="ECO:0000313" key="2">
    <source>
        <dbReference type="EMBL" id="MFD1178410.1"/>
    </source>
</evidence>
<dbReference type="EMBL" id="JBHTLM010000016">
    <property type="protein sequence ID" value="MFD1178410.1"/>
    <property type="molecule type" value="Genomic_DNA"/>
</dbReference>
<accession>A0ABW3S1U1</accession>
<sequence length="153" mass="17396">MGKESLLEILFDPTSSDAEKDDAVIELGSSYQDDETVDILIKVSNDRNYDEMIDASCGESIAQIWLIHQRIDFKRLASLKGITLIEALSLIKAKRPDWYSTYLVSLVSRAAPEVNIKTRKKPYRSRLFVGFIFFFLHLLINAFPTSTKGGFTR</sequence>
<keyword evidence="1" id="KW-0812">Transmembrane</keyword>
<comment type="caution">
    <text evidence="2">The sequence shown here is derived from an EMBL/GenBank/DDBJ whole genome shotgun (WGS) entry which is preliminary data.</text>
</comment>
<keyword evidence="3" id="KW-1185">Reference proteome</keyword>
<keyword evidence="1" id="KW-0472">Membrane</keyword>
<organism evidence="2 3">
    <name type="scientific">Paenibacillus puldeungensis</name>
    <dbReference type="NCBI Taxonomy" id="696536"/>
    <lineage>
        <taxon>Bacteria</taxon>
        <taxon>Bacillati</taxon>
        <taxon>Bacillota</taxon>
        <taxon>Bacilli</taxon>
        <taxon>Bacillales</taxon>
        <taxon>Paenibacillaceae</taxon>
        <taxon>Paenibacillus</taxon>
    </lineage>
</organism>
<dbReference type="RefSeq" id="WP_379320850.1">
    <property type="nucleotide sequence ID" value="NZ_JBHTLM010000016.1"/>
</dbReference>
<gene>
    <name evidence="2" type="ORF">ACFQ3W_19215</name>
</gene>